<dbReference type="AlphaFoldDB" id="A0A8S1UMB8"/>
<reference evidence="1" key="1">
    <citation type="submission" date="2021-01" db="EMBL/GenBank/DDBJ databases">
        <authorList>
            <consortium name="Genoscope - CEA"/>
            <person name="William W."/>
        </authorList>
    </citation>
    <scope>NUCLEOTIDE SEQUENCE</scope>
</reference>
<dbReference type="Pfam" id="PF13414">
    <property type="entry name" value="TPR_11"/>
    <property type="match status" value="1"/>
</dbReference>
<evidence type="ECO:0008006" key="3">
    <source>
        <dbReference type="Google" id="ProtNLM"/>
    </source>
</evidence>
<proteinExistence type="predicted"/>
<evidence type="ECO:0000313" key="1">
    <source>
        <dbReference type="EMBL" id="CAD8163636.1"/>
    </source>
</evidence>
<sequence>MFILYGMKAQIKIINSYIITVIAIRQYEQAIAITEQCIINFPKKRLFLFYKMFCVNITQHIITIIDVIIYTQKKYNKALDCYDQSISLDQNNIIAYNNKGIGAFKNIKRF</sequence>
<name>A0A8S1UMB8_9CILI</name>
<dbReference type="EMBL" id="CAJJDO010000039">
    <property type="protein sequence ID" value="CAD8163636.1"/>
    <property type="molecule type" value="Genomic_DNA"/>
</dbReference>
<keyword evidence="2" id="KW-1185">Reference proteome</keyword>
<organism evidence="1 2">
    <name type="scientific">Paramecium pentaurelia</name>
    <dbReference type="NCBI Taxonomy" id="43138"/>
    <lineage>
        <taxon>Eukaryota</taxon>
        <taxon>Sar</taxon>
        <taxon>Alveolata</taxon>
        <taxon>Ciliophora</taxon>
        <taxon>Intramacronucleata</taxon>
        <taxon>Oligohymenophorea</taxon>
        <taxon>Peniculida</taxon>
        <taxon>Parameciidae</taxon>
        <taxon>Paramecium</taxon>
    </lineage>
</organism>
<gene>
    <name evidence="1" type="ORF">PPENT_87.1.T0390320</name>
</gene>
<comment type="caution">
    <text evidence="1">The sequence shown here is derived from an EMBL/GenBank/DDBJ whole genome shotgun (WGS) entry which is preliminary data.</text>
</comment>
<accession>A0A8S1UMB8</accession>
<evidence type="ECO:0000313" key="2">
    <source>
        <dbReference type="Proteomes" id="UP000689195"/>
    </source>
</evidence>
<protein>
    <recommendedName>
        <fullName evidence="3">Tetratricopeptide repeat protein</fullName>
    </recommendedName>
</protein>
<dbReference type="Proteomes" id="UP000689195">
    <property type="component" value="Unassembled WGS sequence"/>
</dbReference>